<keyword evidence="1" id="KW-1133">Transmembrane helix</keyword>
<dbReference type="Proteomes" id="UP000271291">
    <property type="component" value="Chromosome"/>
</dbReference>
<sequence length="142" mass="14860">MAGAAALAVLGCVTLARHGVRRGSLLTTLRAVAALTAACAAALFAWGAVHLMTLDETRRDTACKEAVGPAHVLEIDSYRPSYIPLALGCHVENGTTYTTGVPGYLNPAVGALAFSAAVLGGFSVLESERRVTRDHKRETTRP</sequence>
<feature type="transmembrane region" description="Helical" evidence="1">
    <location>
        <begin position="29"/>
        <end position="49"/>
    </location>
</feature>
<dbReference type="OrthoDB" id="4223449at2"/>
<evidence type="ECO:0000313" key="4">
    <source>
        <dbReference type="Proteomes" id="UP000271291"/>
    </source>
</evidence>
<dbReference type="EMBL" id="CP029078">
    <property type="protein sequence ID" value="QCN90569.1"/>
    <property type="molecule type" value="Genomic_DNA"/>
</dbReference>
<reference evidence="3 5" key="1">
    <citation type="submission" date="2018-04" db="EMBL/GenBank/DDBJ databases">
        <title>Complete genome sequences of Streptomyces griseoviridis K61 and characterization of antagonistic properties of biological control agents.</title>
        <authorList>
            <person name="Mariita R.M."/>
            <person name="Sello J.K."/>
        </authorList>
    </citation>
    <scope>NUCLEOTIDE SEQUENCE [LARGE SCALE GENOMIC DNA]</scope>
    <source>
        <strain evidence="3 5">K61</strain>
    </source>
</reference>
<organism evidence="2 4">
    <name type="scientific">Streptomyces griseoviridis</name>
    <dbReference type="NCBI Taxonomy" id="45398"/>
    <lineage>
        <taxon>Bacteria</taxon>
        <taxon>Bacillati</taxon>
        <taxon>Actinomycetota</taxon>
        <taxon>Actinomycetes</taxon>
        <taxon>Kitasatosporales</taxon>
        <taxon>Streptomycetaceae</taxon>
        <taxon>Streptomyces</taxon>
    </lineage>
</organism>
<keyword evidence="1" id="KW-0472">Membrane</keyword>
<gene>
    <name evidence="3" type="ORF">DDJ31_14600</name>
    <name evidence="2" type="ORF">ELQ87_24675</name>
</gene>
<proteinExistence type="predicted"/>
<protein>
    <recommendedName>
        <fullName evidence="6">Integral membrane protein</fullName>
    </recommendedName>
</protein>
<dbReference type="KEGG" id="sgd:ELQ87_24675"/>
<evidence type="ECO:0000313" key="3">
    <source>
        <dbReference type="EMBL" id="QCN90569.1"/>
    </source>
</evidence>
<keyword evidence="1" id="KW-0812">Transmembrane</keyword>
<dbReference type="EMBL" id="CP034687">
    <property type="protein sequence ID" value="AZS90038.1"/>
    <property type="molecule type" value="Genomic_DNA"/>
</dbReference>
<evidence type="ECO:0000313" key="2">
    <source>
        <dbReference type="EMBL" id="AZS90038.1"/>
    </source>
</evidence>
<dbReference type="Proteomes" id="UP000501753">
    <property type="component" value="Chromosome"/>
</dbReference>
<evidence type="ECO:0000313" key="5">
    <source>
        <dbReference type="Proteomes" id="UP000501753"/>
    </source>
</evidence>
<evidence type="ECO:0000256" key="1">
    <source>
        <dbReference type="SAM" id="Phobius"/>
    </source>
</evidence>
<evidence type="ECO:0008006" key="6">
    <source>
        <dbReference type="Google" id="ProtNLM"/>
    </source>
</evidence>
<accession>A0A3Q9L2A7</accession>
<reference evidence="2 4" key="2">
    <citation type="submission" date="2018-12" db="EMBL/GenBank/DDBJ databases">
        <title>Streptomyces griseoviridis F1-27 complete genome.</title>
        <authorList>
            <person name="Mariita R.M."/>
            <person name="Sello J.K."/>
        </authorList>
    </citation>
    <scope>NUCLEOTIDE SEQUENCE [LARGE SCALE GENOMIC DNA]</scope>
    <source>
        <strain evidence="2 4">F1-27</strain>
    </source>
</reference>
<name>A0A3Q9L2A7_STRGD</name>
<keyword evidence="5" id="KW-1185">Reference proteome</keyword>
<dbReference type="AlphaFoldDB" id="A0A3Q9L2A7"/>